<dbReference type="EMBL" id="MFPV01000036">
    <property type="protein sequence ID" value="OGH61745.1"/>
    <property type="molecule type" value="Genomic_DNA"/>
</dbReference>
<evidence type="ECO:0008006" key="3">
    <source>
        <dbReference type="Google" id="ProtNLM"/>
    </source>
</evidence>
<name>A0A1F6LR02_9BACT</name>
<evidence type="ECO:0000313" key="2">
    <source>
        <dbReference type="Proteomes" id="UP000176329"/>
    </source>
</evidence>
<accession>A0A1F6LR02</accession>
<dbReference type="Pfam" id="PF12686">
    <property type="entry name" value="DUF3800"/>
    <property type="match status" value="1"/>
</dbReference>
<sequence>MEGVIYIFLDESGDLGFDLNKKQSTRFFVVCMLITQQKRRIEKLVAQTHRQITARHKIISSTLHATHERRSTIIRFNKKMCATGCEIFTLYAHKQTLIRNRNLDDLYSSMVVQLLKQIYSHHTFYATNRIEFIASRRETSKFLNKKFLDVLAKFAEQNLSRFSVRIRTPSQEKCLQAVDFASWSVFQKIENSNNVFVRAFERIIVSIKPFKNDKAPYAISSNHPDAHV</sequence>
<organism evidence="1 2">
    <name type="scientific">Candidatus Magasanikbacteria bacterium RIFCSPHIGHO2_01_FULL_50_8</name>
    <dbReference type="NCBI Taxonomy" id="1798674"/>
    <lineage>
        <taxon>Bacteria</taxon>
        <taxon>Candidatus Magasanikiibacteriota</taxon>
    </lineage>
</organism>
<gene>
    <name evidence="1" type="ORF">A2848_03485</name>
</gene>
<dbReference type="Proteomes" id="UP000176329">
    <property type="component" value="Unassembled WGS sequence"/>
</dbReference>
<proteinExistence type="predicted"/>
<comment type="caution">
    <text evidence="1">The sequence shown here is derived from an EMBL/GenBank/DDBJ whole genome shotgun (WGS) entry which is preliminary data.</text>
</comment>
<dbReference type="AlphaFoldDB" id="A0A1F6LR02"/>
<reference evidence="1 2" key="1">
    <citation type="journal article" date="2016" name="Nat. Commun.">
        <title>Thousands of microbial genomes shed light on interconnected biogeochemical processes in an aquifer system.</title>
        <authorList>
            <person name="Anantharaman K."/>
            <person name="Brown C.T."/>
            <person name="Hug L.A."/>
            <person name="Sharon I."/>
            <person name="Castelle C.J."/>
            <person name="Probst A.J."/>
            <person name="Thomas B.C."/>
            <person name="Singh A."/>
            <person name="Wilkins M.J."/>
            <person name="Karaoz U."/>
            <person name="Brodie E.L."/>
            <person name="Williams K.H."/>
            <person name="Hubbard S.S."/>
            <person name="Banfield J.F."/>
        </authorList>
    </citation>
    <scope>NUCLEOTIDE SEQUENCE [LARGE SCALE GENOMIC DNA]</scope>
</reference>
<dbReference type="InterPro" id="IPR024524">
    <property type="entry name" value="DUF3800"/>
</dbReference>
<evidence type="ECO:0000313" key="1">
    <source>
        <dbReference type="EMBL" id="OGH61745.1"/>
    </source>
</evidence>
<protein>
    <recommendedName>
        <fullName evidence="3">DUF3800 domain-containing protein</fullName>
    </recommendedName>
</protein>